<organism evidence="1">
    <name type="scientific">Citrobacter freundii</name>
    <dbReference type="NCBI Taxonomy" id="546"/>
    <lineage>
        <taxon>Bacteria</taxon>
        <taxon>Pseudomonadati</taxon>
        <taxon>Pseudomonadota</taxon>
        <taxon>Gammaproteobacteria</taxon>
        <taxon>Enterobacterales</taxon>
        <taxon>Enterobacteriaceae</taxon>
        <taxon>Citrobacter</taxon>
        <taxon>Citrobacter freundii complex</taxon>
    </lineage>
</organism>
<dbReference type="EMBL" id="MG387191">
    <property type="protein sequence ID" value="AVR64989.1"/>
    <property type="molecule type" value="Genomic_DNA"/>
</dbReference>
<name>A0A2R4AJV2_CITFR</name>
<evidence type="ECO:0000313" key="1">
    <source>
        <dbReference type="EMBL" id="AVR64989.1"/>
    </source>
</evidence>
<proteinExistence type="predicted"/>
<reference evidence="1" key="1">
    <citation type="submission" date="2018-10" db="EMBL/GenBank/DDBJ databases">
        <title>Complete Sequence of plasmid pTEM-2262.</title>
        <authorList>
            <person name="Li M."/>
            <person name="Li F."/>
            <person name="Pei G."/>
            <person name="Tong Y."/>
        </authorList>
    </citation>
    <scope>NUCLEOTIDE SEQUENCE</scope>
    <source>
        <strain evidence="1">2262</strain>
        <plasmid evidence="1">pTEM-2262</plasmid>
    </source>
</reference>
<sequence length="37" mass="4438">MYYQPDSWTEAERPAVVKLVNDVNLASRYRDRNHLTE</sequence>
<keyword evidence="1" id="KW-0614">Plasmid</keyword>
<accession>A0A2R4AJV2</accession>
<protein>
    <submittedName>
        <fullName evidence="1">Uncharacterized protein</fullName>
    </submittedName>
</protein>
<dbReference type="AlphaFoldDB" id="A0A2R4AJV2"/>
<geneLocation type="plasmid" evidence="1">
    <name>pTEM-2262</name>
</geneLocation>